<dbReference type="RefSeq" id="XP_069212265.1">
    <property type="nucleotide sequence ID" value="XM_069348721.1"/>
</dbReference>
<evidence type="ECO:0000313" key="2">
    <source>
        <dbReference type="Proteomes" id="UP001565368"/>
    </source>
</evidence>
<name>A0ABR3QD78_9TREE</name>
<protein>
    <recommendedName>
        <fullName evidence="3">F-box domain-containing protein</fullName>
    </recommendedName>
</protein>
<gene>
    <name evidence="1" type="ORF">Q8F55_000065</name>
</gene>
<reference evidence="1 2" key="1">
    <citation type="submission" date="2023-08" db="EMBL/GenBank/DDBJ databases">
        <title>Annotated Genome Sequence of Vanrija albida AlHP1.</title>
        <authorList>
            <person name="Herzog R."/>
        </authorList>
    </citation>
    <scope>NUCLEOTIDE SEQUENCE [LARGE SCALE GENOMIC DNA]</scope>
    <source>
        <strain evidence="1 2">AlHP1</strain>
    </source>
</reference>
<dbReference type="EMBL" id="JBBXJM010000001">
    <property type="protein sequence ID" value="KAL1412321.1"/>
    <property type="molecule type" value="Genomic_DNA"/>
</dbReference>
<evidence type="ECO:0000313" key="1">
    <source>
        <dbReference type="EMBL" id="KAL1412321.1"/>
    </source>
</evidence>
<organism evidence="1 2">
    <name type="scientific">Vanrija albida</name>
    <dbReference type="NCBI Taxonomy" id="181172"/>
    <lineage>
        <taxon>Eukaryota</taxon>
        <taxon>Fungi</taxon>
        <taxon>Dikarya</taxon>
        <taxon>Basidiomycota</taxon>
        <taxon>Agaricomycotina</taxon>
        <taxon>Tremellomycetes</taxon>
        <taxon>Trichosporonales</taxon>
        <taxon>Trichosporonaceae</taxon>
        <taxon>Vanrija</taxon>
    </lineage>
</organism>
<comment type="caution">
    <text evidence="1">The sequence shown here is derived from an EMBL/GenBank/DDBJ whole genome shotgun (WGS) entry which is preliminary data.</text>
</comment>
<dbReference type="GeneID" id="95981108"/>
<accession>A0ABR3QD78</accession>
<dbReference type="Proteomes" id="UP001565368">
    <property type="component" value="Unassembled WGS sequence"/>
</dbReference>
<sequence>MVAPEATAYDYTSFPHIFDAIFADCDTPTTIAFRGVSRAFRDAVDDALLTHVALCAVPAPASQATIGTGGTILGFVRPSELADPKPLPPDPESTDLTTALALLPPGFLQSFDSLHVDPQGKGTKTTRTPAAPPPLLPRVPAVIRTLDLTRGFMYNFNGLANLRTLRRAGFGVQFLPPSLESLTTVVDFATPSDMLPCRGTPLVVPTGLDKYILHVRWDQWPQEERYGLNTSIIGSHGTAPREMVLVLRPYLSGYRLDFFRGTAVGMLAVLEADGKVCIVGAEQLPIPNIGEEQGADGPDPHKWFKTIIRFFWPGHEADRERLDALLAQIESITVTEWHARLKAEGRGKDGLDSYEMQAVWPGYAHEHTSFMTETSCDCLRCQTDS</sequence>
<evidence type="ECO:0008006" key="3">
    <source>
        <dbReference type="Google" id="ProtNLM"/>
    </source>
</evidence>
<proteinExistence type="predicted"/>
<keyword evidence="2" id="KW-1185">Reference proteome</keyword>